<evidence type="ECO:0000256" key="1">
    <source>
        <dbReference type="SAM" id="MobiDB-lite"/>
    </source>
</evidence>
<name>A0AAQ3T136_PASNO</name>
<accession>A0AAQ3T136</accession>
<dbReference type="Proteomes" id="UP001341281">
    <property type="component" value="Chromosome 03"/>
</dbReference>
<sequence length="79" mass="8863">MAIRNHCHGTPPSTIIQPDGVNGSRLNALRRSAKPWSNLAHGSQNRWLCGNSGWYASHEDVRDARRKQPAFISDAIRTR</sequence>
<feature type="region of interest" description="Disordered" evidence="1">
    <location>
        <begin position="1"/>
        <end position="21"/>
    </location>
</feature>
<evidence type="ECO:0000313" key="3">
    <source>
        <dbReference type="Proteomes" id="UP001341281"/>
    </source>
</evidence>
<dbReference type="AlphaFoldDB" id="A0AAQ3T136"/>
<keyword evidence="3" id="KW-1185">Reference proteome</keyword>
<dbReference type="EMBL" id="CP144747">
    <property type="protein sequence ID" value="WVZ64072.1"/>
    <property type="molecule type" value="Genomic_DNA"/>
</dbReference>
<reference evidence="2 3" key="1">
    <citation type="submission" date="2024-02" db="EMBL/GenBank/DDBJ databases">
        <title>High-quality chromosome-scale genome assembly of Pensacola bahiagrass (Paspalum notatum Flugge var. saurae).</title>
        <authorList>
            <person name="Vega J.M."/>
            <person name="Podio M."/>
            <person name="Orjuela J."/>
            <person name="Siena L.A."/>
            <person name="Pessino S.C."/>
            <person name="Combes M.C."/>
            <person name="Mariac C."/>
            <person name="Albertini E."/>
            <person name="Pupilli F."/>
            <person name="Ortiz J.P.A."/>
            <person name="Leblanc O."/>
        </authorList>
    </citation>
    <scope>NUCLEOTIDE SEQUENCE [LARGE SCALE GENOMIC DNA]</scope>
    <source>
        <strain evidence="2">R1</strain>
        <tissue evidence="2">Leaf</tissue>
    </source>
</reference>
<protein>
    <submittedName>
        <fullName evidence="2">Uncharacterized protein</fullName>
    </submittedName>
</protein>
<evidence type="ECO:0000313" key="2">
    <source>
        <dbReference type="EMBL" id="WVZ64072.1"/>
    </source>
</evidence>
<gene>
    <name evidence="2" type="ORF">U9M48_013642</name>
</gene>
<organism evidence="2 3">
    <name type="scientific">Paspalum notatum var. saurae</name>
    <dbReference type="NCBI Taxonomy" id="547442"/>
    <lineage>
        <taxon>Eukaryota</taxon>
        <taxon>Viridiplantae</taxon>
        <taxon>Streptophyta</taxon>
        <taxon>Embryophyta</taxon>
        <taxon>Tracheophyta</taxon>
        <taxon>Spermatophyta</taxon>
        <taxon>Magnoliopsida</taxon>
        <taxon>Liliopsida</taxon>
        <taxon>Poales</taxon>
        <taxon>Poaceae</taxon>
        <taxon>PACMAD clade</taxon>
        <taxon>Panicoideae</taxon>
        <taxon>Andropogonodae</taxon>
        <taxon>Paspaleae</taxon>
        <taxon>Paspalinae</taxon>
        <taxon>Paspalum</taxon>
    </lineage>
</organism>
<proteinExistence type="predicted"/>